<evidence type="ECO:0000313" key="1">
    <source>
        <dbReference type="EMBL" id="OAL09845.1"/>
    </source>
</evidence>
<protein>
    <submittedName>
        <fullName evidence="1">Uncharacterized protein</fullName>
    </submittedName>
</protein>
<proteinExistence type="predicted"/>
<gene>
    <name evidence="1" type="ORF">A6V39_04675</name>
</gene>
<comment type="caution">
    <text evidence="1">The sequence shown here is derived from an EMBL/GenBank/DDBJ whole genome shotgun (WGS) entry which is preliminary data.</text>
</comment>
<accession>A0A1A9QD11</accession>
<evidence type="ECO:0000313" key="2">
    <source>
        <dbReference type="Proteomes" id="UP000077623"/>
    </source>
</evidence>
<dbReference type="EMBL" id="LWUJ01000013">
    <property type="protein sequence ID" value="OAL09845.1"/>
    <property type="molecule type" value="Genomic_DNA"/>
</dbReference>
<dbReference type="AlphaFoldDB" id="A0A1A9QD11"/>
<dbReference type="Proteomes" id="UP000077623">
    <property type="component" value="Unassembled WGS sequence"/>
</dbReference>
<organism evidence="1 2">
    <name type="scientific">Candidatus Mycoplasma haematobovis</name>
    <dbReference type="NCBI Taxonomy" id="432608"/>
    <lineage>
        <taxon>Bacteria</taxon>
        <taxon>Bacillati</taxon>
        <taxon>Mycoplasmatota</taxon>
        <taxon>Mollicutes</taxon>
        <taxon>Mycoplasmataceae</taxon>
        <taxon>Mycoplasma</taxon>
    </lineage>
</organism>
<name>A0A1A9QD11_9MOLU</name>
<sequence length="222" mass="25517">MKLAYKLLGLVLSSGTSVVAYLLIPFATVETTESGLKPSSEIKRSNASWKIALTKQGYIPVDLSTPFEEHPRLLETFKKARNLEDGKEGEELRKLCNSFEKKDSLSSEEEVEAKRWCVNPRKVGDILKGRGRKYIYTLEHEIEVWDNEKTRNLARQYMQNKVDNLKMATAWNNTNLLTITEENFDKDLETFKGACLNALDAKSFEDDLEQKIKKAEQWCTEE</sequence>
<dbReference type="STRING" id="432608.A6V39_04675"/>
<keyword evidence="2" id="KW-1185">Reference proteome</keyword>
<reference evidence="2" key="1">
    <citation type="submission" date="2016-04" db="EMBL/GenBank/DDBJ databases">
        <authorList>
            <person name="Quiroz-Castaneda R.E."/>
            <person name="Martinez-Ocampo F."/>
        </authorList>
    </citation>
    <scope>NUCLEOTIDE SEQUENCE [LARGE SCALE GENOMIC DNA]</scope>
    <source>
        <strain evidence="2">INIFAP01</strain>
    </source>
</reference>